<sequence>MVFNEVFRALGYLLITGVVLFAWKMARDNARGGKLKTVLWKGFLWCAGTALFSSMTLGNPAREERSDPVYGGCEQYTDNGYEPTTEQRVASFTYFMTLLYLPVIIGAL</sequence>
<dbReference type="AlphaFoldDB" id="A0A1G2CDZ2"/>
<keyword evidence="1" id="KW-0812">Transmembrane</keyword>
<gene>
    <name evidence="2" type="ORF">A2945_03130</name>
</gene>
<feature type="transmembrane region" description="Helical" evidence="1">
    <location>
        <begin position="6"/>
        <end position="26"/>
    </location>
</feature>
<dbReference type="Proteomes" id="UP000178880">
    <property type="component" value="Unassembled WGS sequence"/>
</dbReference>
<dbReference type="STRING" id="1798650.A2945_03130"/>
<comment type="caution">
    <text evidence="2">The sequence shown here is derived from an EMBL/GenBank/DDBJ whole genome shotgun (WGS) entry which is preliminary data.</text>
</comment>
<protein>
    <submittedName>
        <fullName evidence="2">Uncharacterized protein</fullName>
    </submittedName>
</protein>
<accession>A0A1G2CDZ2</accession>
<organism evidence="2 3">
    <name type="scientific">Candidatus Liptonbacteria bacterium RIFCSPLOWO2_01_FULL_52_25</name>
    <dbReference type="NCBI Taxonomy" id="1798650"/>
    <lineage>
        <taxon>Bacteria</taxon>
        <taxon>Candidatus Liptoniibacteriota</taxon>
    </lineage>
</organism>
<evidence type="ECO:0000313" key="2">
    <source>
        <dbReference type="EMBL" id="OGY99612.1"/>
    </source>
</evidence>
<name>A0A1G2CDZ2_9BACT</name>
<dbReference type="EMBL" id="MHLA01000014">
    <property type="protein sequence ID" value="OGY99612.1"/>
    <property type="molecule type" value="Genomic_DNA"/>
</dbReference>
<reference evidence="2 3" key="1">
    <citation type="journal article" date="2016" name="Nat. Commun.">
        <title>Thousands of microbial genomes shed light on interconnected biogeochemical processes in an aquifer system.</title>
        <authorList>
            <person name="Anantharaman K."/>
            <person name="Brown C.T."/>
            <person name="Hug L.A."/>
            <person name="Sharon I."/>
            <person name="Castelle C.J."/>
            <person name="Probst A.J."/>
            <person name="Thomas B.C."/>
            <person name="Singh A."/>
            <person name="Wilkins M.J."/>
            <person name="Karaoz U."/>
            <person name="Brodie E.L."/>
            <person name="Williams K.H."/>
            <person name="Hubbard S.S."/>
            <person name="Banfield J.F."/>
        </authorList>
    </citation>
    <scope>NUCLEOTIDE SEQUENCE [LARGE SCALE GENOMIC DNA]</scope>
</reference>
<keyword evidence="1" id="KW-1133">Transmembrane helix</keyword>
<feature type="transmembrane region" description="Helical" evidence="1">
    <location>
        <begin position="89"/>
        <end position="107"/>
    </location>
</feature>
<evidence type="ECO:0000313" key="3">
    <source>
        <dbReference type="Proteomes" id="UP000178880"/>
    </source>
</evidence>
<proteinExistence type="predicted"/>
<evidence type="ECO:0000256" key="1">
    <source>
        <dbReference type="SAM" id="Phobius"/>
    </source>
</evidence>
<keyword evidence="1" id="KW-0472">Membrane</keyword>